<dbReference type="InterPro" id="IPR043128">
    <property type="entry name" value="Rev_trsase/Diguanyl_cyclase"/>
</dbReference>
<dbReference type="RefSeq" id="WP_052470003.1">
    <property type="nucleotide sequence ID" value="NZ_AP012273.1"/>
</dbReference>
<dbReference type="GO" id="GO:0052621">
    <property type="term" value="F:diguanylate cyclase activity"/>
    <property type="evidence" value="ECO:0007669"/>
    <property type="project" value="UniProtKB-EC"/>
</dbReference>
<dbReference type="InterPro" id="IPR000160">
    <property type="entry name" value="GGDEF_dom"/>
</dbReference>
<evidence type="ECO:0000256" key="3">
    <source>
        <dbReference type="ARBA" id="ARBA00034247"/>
    </source>
</evidence>
<keyword evidence="4" id="KW-0175">Coiled coil</keyword>
<dbReference type="PROSITE" id="PS50887">
    <property type="entry name" value="GGDEF"/>
    <property type="match status" value="1"/>
</dbReference>
<dbReference type="PANTHER" id="PTHR45138:SF9">
    <property type="entry name" value="DIGUANYLATE CYCLASE DGCM-RELATED"/>
    <property type="match status" value="1"/>
</dbReference>
<dbReference type="FunFam" id="3.30.70.270:FF:000001">
    <property type="entry name" value="Diguanylate cyclase domain protein"/>
    <property type="match status" value="1"/>
</dbReference>
<name>A0A7U6JIR3_9GAMM</name>
<dbReference type="InterPro" id="IPR019734">
    <property type="entry name" value="TPR_rpt"/>
</dbReference>
<dbReference type="Pfam" id="PF13424">
    <property type="entry name" value="TPR_12"/>
    <property type="match status" value="2"/>
</dbReference>
<feature type="coiled-coil region" evidence="4">
    <location>
        <begin position="393"/>
        <end position="430"/>
    </location>
</feature>
<sequence length="601" mass="67798">MEETTDHKASELRQRLMELDGQSTEYIDTSILLAKQLFPTDPHESLSIAQRAIALSHSLGYQEGIARAHTIAGHAQISLSNYKLARESAKKAIPVFETLNDKHGLLDARNLLGISYNTSGQFDQALDIFLTNTRLAEACGDETMLGKSLNNVACIMHDQGNYSGALDYYQRSYRCALDSGNTREVGISLINMGVTQIELGNHREAFNYLMRSLDKISHVPEIHARAMHNLSRYHQGLNNLSQARDFAAQSLAKFEGIHNIHGIIETLSSLGEILVLMGEPKQAEACFLKAIVIARQKNENTGVAHNQLLLGRLHRQAGKSSLAISELRKVLTLGDNYKTYTYEAHLELSMAYEDRQDYRKALEHHKMFMESKNRVLTEQVEQRIASMHVNFQLEQAERETELLRKKNAELAEANRKLKELMAVQKKLDAQKSRLVKQLESYANTDSLTGLFNRRYLNKSFSREFKQAQESNTPLCVLIGDLDNFKQINDRYSHETGDTVLSRVSDIIRNNIREMDVLSRYGGEEFVLVMPDTTMEDAVHISRRLKNLIESNDWESIQPGLGVTISLGLSSNTDSGDPEAMLASADKKLYSAKRMGKNQLCF</sequence>
<dbReference type="AlphaFoldDB" id="A0A7U6JIR3"/>
<dbReference type="SUPFAM" id="SSF55073">
    <property type="entry name" value="Nucleotide cyclase"/>
    <property type="match status" value="1"/>
</dbReference>
<evidence type="ECO:0000313" key="6">
    <source>
        <dbReference type="EMBL" id="BAO44500.1"/>
    </source>
</evidence>
<accession>A0A7U6JIR3</accession>
<proteinExistence type="predicted"/>
<evidence type="ECO:0000256" key="4">
    <source>
        <dbReference type="SAM" id="Coils"/>
    </source>
</evidence>
<evidence type="ECO:0000256" key="1">
    <source>
        <dbReference type="ARBA" id="ARBA00001946"/>
    </source>
</evidence>
<dbReference type="CDD" id="cd01949">
    <property type="entry name" value="GGDEF"/>
    <property type="match status" value="1"/>
</dbReference>
<evidence type="ECO:0000259" key="5">
    <source>
        <dbReference type="PROSITE" id="PS50887"/>
    </source>
</evidence>
<gene>
    <name evidence="6" type="ORF">TBH_C1583</name>
</gene>
<dbReference type="Proteomes" id="UP000031631">
    <property type="component" value="Chromosome"/>
</dbReference>
<dbReference type="Pfam" id="PF00990">
    <property type="entry name" value="GGDEF"/>
    <property type="match status" value="1"/>
</dbReference>
<dbReference type="EC" id="2.7.7.65" evidence="2"/>
<feature type="domain" description="GGDEF" evidence="5">
    <location>
        <begin position="472"/>
        <end position="601"/>
    </location>
</feature>
<dbReference type="Pfam" id="PF13374">
    <property type="entry name" value="TPR_10"/>
    <property type="match status" value="1"/>
</dbReference>
<dbReference type="KEGG" id="tbn:TBH_C1583"/>
<evidence type="ECO:0000313" key="7">
    <source>
        <dbReference type="Proteomes" id="UP000031631"/>
    </source>
</evidence>
<protein>
    <recommendedName>
        <fullName evidence="2">diguanylate cyclase</fullName>
        <ecNumber evidence="2">2.7.7.65</ecNumber>
    </recommendedName>
</protein>
<dbReference type="SUPFAM" id="SSF48452">
    <property type="entry name" value="TPR-like"/>
    <property type="match status" value="3"/>
</dbReference>
<dbReference type="InterPro" id="IPR050469">
    <property type="entry name" value="Diguanylate_Cyclase"/>
</dbReference>
<dbReference type="InterPro" id="IPR011990">
    <property type="entry name" value="TPR-like_helical_dom_sf"/>
</dbReference>
<dbReference type="Gene3D" id="1.25.40.10">
    <property type="entry name" value="Tetratricopeptide repeat domain"/>
    <property type="match status" value="2"/>
</dbReference>
<organism evidence="6 7">
    <name type="scientific">Thiolapillus brandeum</name>
    <dbReference type="NCBI Taxonomy" id="1076588"/>
    <lineage>
        <taxon>Bacteria</taxon>
        <taxon>Pseudomonadati</taxon>
        <taxon>Pseudomonadota</taxon>
        <taxon>Gammaproteobacteria</taxon>
        <taxon>Chromatiales</taxon>
        <taxon>Sedimenticolaceae</taxon>
        <taxon>Thiolapillus</taxon>
    </lineage>
</organism>
<dbReference type="InterPro" id="IPR029787">
    <property type="entry name" value="Nucleotide_cyclase"/>
</dbReference>
<dbReference type="Gene3D" id="3.30.70.270">
    <property type="match status" value="1"/>
</dbReference>
<dbReference type="EMBL" id="AP012273">
    <property type="protein sequence ID" value="BAO44500.1"/>
    <property type="molecule type" value="Genomic_DNA"/>
</dbReference>
<dbReference type="SMART" id="SM00267">
    <property type="entry name" value="GGDEF"/>
    <property type="match status" value="1"/>
</dbReference>
<comment type="catalytic activity">
    <reaction evidence="3">
        <text>2 GTP = 3',3'-c-di-GMP + 2 diphosphate</text>
        <dbReference type="Rhea" id="RHEA:24898"/>
        <dbReference type="ChEBI" id="CHEBI:33019"/>
        <dbReference type="ChEBI" id="CHEBI:37565"/>
        <dbReference type="ChEBI" id="CHEBI:58805"/>
        <dbReference type="EC" id="2.7.7.65"/>
    </reaction>
</comment>
<dbReference type="SMART" id="SM00028">
    <property type="entry name" value="TPR"/>
    <property type="match status" value="8"/>
</dbReference>
<comment type="cofactor">
    <cofactor evidence="1">
        <name>Mg(2+)</name>
        <dbReference type="ChEBI" id="CHEBI:18420"/>
    </cofactor>
</comment>
<dbReference type="PANTHER" id="PTHR45138">
    <property type="entry name" value="REGULATORY COMPONENTS OF SENSORY TRANSDUCTION SYSTEM"/>
    <property type="match status" value="1"/>
</dbReference>
<keyword evidence="7" id="KW-1185">Reference proteome</keyword>
<evidence type="ECO:0000256" key="2">
    <source>
        <dbReference type="ARBA" id="ARBA00012528"/>
    </source>
</evidence>
<reference evidence="6 7" key="1">
    <citation type="journal article" date="2014" name="PLoS ONE">
        <title>Physiological and genomic features of a novel sulfur-oxidizing gammaproteobacterium belonging to a previously uncultivated symbiotic lineage isolated from a hydrothermal vent.</title>
        <authorList>
            <person name="Nunoura T."/>
            <person name="Takaki Y."/>
            <person name="Kazama H."/>
            <person name="Kakuta J."/>
            <person name="Shimamura S."/>
            <person name="Makita H."/>
            <person name="Hirai M."/>
            <person name="Miyazaki M."/>
            <person name="Takai K."/>
        </authorList>
    </citation>
    <scope>NUCLEOTIDE SEQUENCE [LARGE SCALE GENOMIC DNA]</scope>
    <source>
        <strain evidence="6 7">Hiromi1</strain>
    </source>
</reference>
<dbReference type="NCBIfam" id="TIGR00254">
    <property type="entry name" value="GGDEF"/>
    <property type="match status" value="1"/>
</dbReference>